<dbReference type="KEGG" id="fin:KQS_08645"/>
<dbReference type="PATRIC" id="fig|1094466.5.peg.1693"/>
<dbReference type="Pfam" id="PF10990">
    <property type="entry name" value="DUF2809"/>
    <property type="match status" value="1"/>
</dbReference>
<keyword evidence="1" id="KW-0472">Membrane</keyword>
<keyword evidence="1" id="KW-0812">Transmembrane</keyword>
<gene>
    <name evidence="2" type="ordered locus">KQS_08645</name>
</gene>
<dbReference type="STRING" id="1094466.KQS_08645"/>
<feature type="transmembrane region" description="Helical" evidence="1">
    <location>
        <begin position="58"/>
        <end position="76"/>
    </location>
</feature>
<feature type="transmembrane region" description="Helical" evidence="1">
    <location>
        <begin position="6"/>
        <end position="27"/>
    </location>
</feature>
<evidence type="ECO:0000313" key="3">
    <source>
        <dbReference type="Proteomes" id="UP000007599"/>
    </source>
</evidence>
<protein>
    <recommendedName>
        <fullName evidence="4">DUF2809 domain-containing protein</fullName>
    </recommendedName>
</protein>
<dbReference type="OrthoDB" id="5360192at2"/>
<evidence type="ECO:0000256" key="1">
    <source>
        <dbReference type="SAM" id="Phobius"/>
    </source>
</evidence>
<accession>H8XTT5</accession>
<organism evidence="2 3">
    <name type="scientific">Flavobacterium indicum (strain DSM 17447 / CIP 109464 / GPTSA100-9)</name>
    <dbReference type="NCBI Taxonomy" id="1094466"/>
    <lineage>
        <taxon>Bacteria</taxon>
        <taxon>Pseudomonadati</taxon>
        <taxon>Bacteroidota</taxon>
        <taxon>Flavobacteriia</taxon>
        <taxon>Flavobacteriales</taxon>
        <taxon>Flavobacteriaceae</taxon>
        <taxon>Flavobacterium</taxon>
    </lineage>
</organism>
<feature type="transmembrane region" description="Helical" evidence="1">
    <location>
        <begin position="97"/>
        <end position="115"/>
    </location>
</feature>
<dbReference type="RefSeq" id="WP_014388784.1">
    <property type="nucleotide sequence ID" value="NC_017025.1"/>
</dbReference>
<reference evidence="2 3" key="1">
    <citation type="journal article" date="2012" name="J. Bacteriol.">
        <title>Complete Genome Sequence of Flavobacterium indicum GPSTA100-9T, Isolated from Warm Spring Water.</title>
        <authorList>
            <person name="Barbier P."/>
            <person name="Houel A."/>
            <person name="Loux V."/>
            <person name="Poulain J."/>
            <person name="Bernardet J.F."/>
            <person name="Touchon M."/>
            <person name="Duchaud E."/>
        </authorList>
    </citation>
    <scope>NUCLEOTIDE SEQUENCE [LARGE SCALE GENOMIC DNA]</scope>
    <source>
        <strain evidence="3">DSM 17447 / CIP 109464 / GPTSA100-9</strain>
    </source>
</reference>
<dbReference type="AlphaFoldDB" id="H8XTT5"/>
<dbReference type="eggNOG" id="ENOG503314C">
    <property type="taxonomic scope" value="Bacteria"/>
</dbReference>
<dbReference type="InterPro" id="IPR021257">
    <property type="entry name" value="DUF2809"/>
</dbReference>
<keyword evidence="3" id="KW-1185">Reference proteome</keyword>
<dbReference type="Proteomes" id="UP000007599">
    <property type="component" value="Chromosome I"/>
</dbReference>
<reference evidence="3" key="2">
    <citation type="submission" date="2012-03" db="EMBL/GenBank/DDBJ databases">
        <title>Complete genome sequence of Flavobacterium indicum GPTSA100-9T, isolated from warm spring water.</title>
        <authorList>
            <person name="Barbier P."/>
            <person name="Houel A."/>
            <person name="Loux V."/>
            <person name="Poulain J."/>
            <person name="Bernardet J.-F."/>
            <person name="Touchon M."/>
            <person name="Duchaud E."/>
        </authorList>
    </citation>
    <scope>NUCLEOTIDE SEQUENCE [LARGE SCALE GENOMIC DNA]</scope>
    <source>
        <strain evidence="3">DSM 17447 / CIP 109464 / GPTSA100-9</strain>
    </source>
</reference>
<evidence type="ECO:0008006" key="4">
    <source>
        <dbReference type="Google" id="ProtNLM"/>
    </source>
</evidence>
<name>H8XTT5_FLAIG</name>
<keyword evidence="1" id="KW-1133">Transmembrane helix</keyword>
<proteinExistence type="predicted"/>
<dbReference type="EMBL" id="HE774682">
    <property type="protein sequence ID" value="CCG53665.1"/>
    <property type="molecule type" value="Genomic_DNA"/>
</dbReference>
<evidence type="ECO:0000313" key="2">
    <source>
        <dbReference type="EMBL" id="CCG53665.1"/>
    </source>
</evidence>
<dbReference type="HOGENOM" id="CLU_133181_1_0_10"/>
<feature type="transmembrane region" description="Helical" evidence="1">
    <location>
        <begin position="34"/>
        <end position="52"/>
    </location>
</feature>
<sequence>MFNYNHIHFFIFSILFITEVAIALFIHDQFIRPYLGDYLVVFLLYYFTASFVKTKPTYIIIGILLFSYLIEILQYLNIVDYFQIKNKILRIVIGNTFSYEDLIIYTLAGISLYLIKSRCHKK</sequence>